<evidence type="ECO:0000313" key="3">
    <source>
        <dbReference type="Proteomes" id="UP000516105"/>
    </source>
</evidence>
<feature type="transmembrane region" description="Helical" evidence="1">
    <location>
        <begin position="60"/>
        <end position="78"/>
    </location>
</feature>
<feature type="transmembrane region" description="Helical" evidence="1">
    <location>
        <begin position="21"/>
        <end position="40"/>
    </location>
</feature>
<keyword evidence="3" id="KW-1185">Reference proteome</keyword>
<dbReference type="Proteomes" id="UP000516105">
    <property type="component" value="Chromosome"/>
</dbReference>
<accession>A0ABX6T6S5</accession>
<gene>
    <name evidence="2" type="ORF">H9L14_13570</name>
</gene>
<evidence type="ECO:0000313" key="2">
    <source>
        <dbReference type="EMBL" id="QNP45562.1"/>
    </source>
</evidence>
<keyword evidence="1" id="KW-0472">Membrane</keyword>
<evidence type="ECO:0000256" key="1">
    <source>
        <dbReference type="SAM" id="Phobius"/>
    </source>
</evidence>
<protein>
    <recommendedName>
        <fullName evidence="4">DUF997 family protein</fullName>
    </recommendedName>
</protein>
<evidence type="ECO:0008006" key="4">
    <source>
        <dbReference type="Google" id="ProtNLM"/>
    </source>
</evidence>
<sequence>MGEEVKALDEFELRLRGRAMGLAYAIFTGLALVSVLYSAIAADKGFWFPSTYDEFNGVFWGVFLYAAVLPAAILSWLVDQSFNQE</sequence>
<name>A0ABX6T6S5_9SPHN</name>
<proteinExistence type="predicted"/>
<keyword evidence="1" id="KW-1133">Transmembrane helix</keyword>
<keyword evidence="1" id="KW-0812">Transmembrane</keyword>
<organism evidence="2 3">
    <name type="scientific">Sphingomonas sediminicola</name>
    <dbReference type="NCBI Taxonomy" id="386874"/>
    <lineage>
        <taxon>Bacteria</taxon>
        <taxon>Pseudomonadati</taxon>
        <taxon>Pseudomonadota</taxon>
        <taxon>Alphaproteobacteria</taxon>
        <taxon>Sphingomonadales</taxon>
        <taxon>Sphingomonadaceae</taxon>
        <taxon>Sphingomonas</taxon>
    </lineage>
</organism>
<dbReference type="EMBL" id="CP060782">
    <property type="protein sequence ID" value="QNP45562.1"/>
    <property type="molecule type" value="Genomic_DNA"/>
</dbReference>
<reference evidence="2 3" key="1">
    <citation type="submission" date="2020-08" db="EMBL/GenBank/DDBJ databases">
        <title>Genome sequence of Sphingomonas sediminicola KACC 15039T.</title>
        <authorList>
            <person name="Hyun D.-W."/>
            <person name="Bae J.-W."/>
        </authorList>
    </citation>
    <scope>NUCLEOTIDE SEQUENCE [LARGE SCALE GENOMIC DNA]</scope>
    <source>
        <strain evidence="2 3">KACC 15039</strain>
    </source>
</reference>
<dbReference type="RefSeq" id="WP_187708517.1">
    <property type="nucleotide sequence ID" value="NZ_CP178916.1"/>
</dbReference>